<gene>
    <name evidence="2" type="ORF">IAB60_07960</name>
</gene>
<name>A0A9D1KGW9_9FIRM</name>
<dbReference type="EMBL" id="DVKS01000138">
    <property type="protein sequence ID" value="HIT42012.1"/>
    <property type="molecule type" value="Genomic_DNA"/>
</dbReference>
<feature type="compositionally biased region" description="Polar residues" evidence="1">
    <location>
        <begin position="150"/>
        <end position="162"/>
    </location>
</feature>
<organism evidence="2 3">
    <name type="scientific">Candidatus Caccovicinus merdipullorum</name>
    <dbReference type="NCBI Taxonomy" id="2840724"/>
    <lineage>
        <taxon>Bacteria</taxon>
        <taxon>Bacillati</taxon>
        <taxon>Bacillota</taxon>
        <taxon>Clostridia</taxon>
        <taxon>Eubacteriales</taxon>
        <taxon>Candidatus Caccovicinus</taxon>
    </lineage>
</organism>
<accession>A0A9D1KGW9</accession>
<dbReference type="Gene3D" id="2.170.120.30">
    <property type="match status" value="1"/>
</dbReference>
<reference evidence="2" key="1">
    <citation type="submission" date="2020-10" db="EMBL/GenBank/DDBJ databases">
        <authorList>
            <person name="Gilroy R."/>
        </authorList>
    </citation>
    <scope>NUCLEOTIDE SEQUENCE</scope>
    <source>
        <strain evidence="2">CHK123-3438</strain>
    </source>
</reference>
<comment type="caution">
    <text evidence="2">The sequence shown here is derived from an EMBL/GenBank/DDBJ whole genome shotgun (WGS) entry which is preliminary data.</text>
</comment>
<evidence type="ECO:0000256" key="1">
    <source>
        <dbReference type="SAM" id="MobiDB-lite"/>
    </source>
</evidence>
<sequence length="185" mass="20110">ITVPGQVLNLDGAEGDQVYTVDVEDYLTDQENVSIPWDSQVTITLRVQQTEHRTLEVSTDRIIRVGGQDDFHYTYDRDTIEVVVEGLSEDLEGLDASDLIMEMDVSQMGIGSYAGVLTFDGLDDGVEVTSYSDFHVLVSSREIGPGVSVTEESSQDESTAADESTSQVQESSTEQTESSSETAAP</sequence>
<reference evidence="2" key="2">
    <citation type="journal article" date="2021" name="PeerJ">
        <title>Extensive microbial diversity within the chicken gut microbiome revealed by metagenomics and culture.</title>
        <authorList>
            <person name="Gilroy R."/>
            <person name="Ravi A."/>
            <person name="Getino M."/>
            <person name="Pursley I."/>
            <person name="Horton D.L."/>
            <person name="Alikhan N.F."/>
            <person name="Baker D."/>
            <person name="Gharbi K."/>
            <person name="Hall N."/>
            <person name="Watson M."/>
            <person name="Adriaenssens E.M."/>
            <person name="Foster-Nyarko E."/>
            <person name="Jarju S."/>
            <person name="Secka A."/>
            <person name="Antonio M."/>
            <person name="Oren A."/>
            <person name="Chaudhuri R.R."/>
            <person name="La Ragione R."/>
            <person name="Hildebrand F."/>
            <person name="Pallen M.J."/>
        </authorList>
    </citation>
    <scope>NUCLEOTIDE SEQUENCE</scope>
    <source>
        <strain evidence="2">CHK123-3438</strain>
    </source>
</reference>
<feature type="non-terminal residue" evidence="2">
    <location>
        <position position="1"/>
    </location>
</feature>
<protein>
    <submittedName>
        <fullName evidence="2">Uncharacterized protein</fullName>
    </submittedName>
</protein>
<feature type="region of interest" description="Disordered" evidence="1">
    <location>
        <begin position="143"/>
        <end position="185"/>
    </location>
</feature>
<evidence type="ECO:0000313" key="2">
    <source>
        <dbReference type="EMBL" id="HIT42012.1"/>
    </source>
</evidence>
<dbReference type="AlphaFoldDB" id="A0A9D1KGW9"/>
<proteinExistence type="predicted"/>
<feature type="compositionally biased region" description="Low complexity" evidence="1">
    <location>
        <begin position="163"/>
        <end position="185"/>
    </location>
</feature>
<evidence type="ECO:0000313" key="3">
    <source>
        <dbReference type="Proteomes" id="UP000886860"/>
    </source>
</evidence>
<dbReference type="Proteomes" id="UP000886860">
    <property type="component" value="Unassembled WGS sequence"/>
</dbReference>